<organism evidence="3 4">
    <name type="scientific">Boletus edulis BED1</name>
    <dbReference type="NCBI Taxonomy" id="1328754"/>
    <lineage>
        <taxon>Eukaryota</taxon>
        <taxon>Fungi</taxon>
        <taxon>Dikarya</taxon>
        <taxon>Basidiomycota</taxon>
        <taxon>Agaricomycotina</taxon>
        <taxon>Agaricomycetes</taxon>
        <taxon>Agaricomycetidae</taxon>
        <taxon>Boletales</taxon>
        <taxon>Boletineae</taxon>
        <taxon>Boletaceae</taxon>
        <taxon>Boletoideae</taxon>
        <taxon>Boletus</taxon>
    </lineage>
</organism>
<protein>
    <submittedName>
        <fullName evidence="3">SPX domain-containing protein</fullName>
    </submittedName>
</protein>
<dbReference type="PANTHER" id="PTHR10783">
    <property type="entry name" value="XENOTROPIC AND POLYTROPIC RETROVIRUS RECEPTOR 1-RELATED"/>
    <property type="match status" value="1"/>
</dbReference>
<proteinExistence type="predicted"/>
<accession>A0AAD4BU14</accession>
<dbReference type="PROSITE" id="PS51382">
    <property type="entry name" value="SPX"/>
    <property type="match status" value="1"/>
</dbReference>
<comment type="caution">
    <text evidence="3">The sequence shown here is derived from an EMBL/GenBank/DDBJ whole genome shotgun (WGS) entry which is preliminary data.</text>
</comment>
<dbReference type="GO" id="GO:0016036">
    <property type="term" value="P:cellular response to phosphate starvation"/>
    <property type="evidence" value="ECO:0007669"/>
    <property type="project" value="TreeGrafter"/>
</dbReference>
<evidence type="ECO:0000313" key="4">
    <source>
        <dbReference type="Proteomes" id="UP001194468"/>
    </source>
</evidence>
<evidence type="ECO:0000259" key="2">
    <source>
        <dbReference type="PROSITE" id="PS51382"/>
    </source>
</evidence>
<dbReference type="GO" id="GO:0005794">
    <property type="term" value="C:Golgi apparatus"/>
    <property type="evidence" value="ECO:0007669"/>
    <property type="project" value="TreeGrafter"/>
</dbReference>
<dbReference type="AlphaFoldDB" id="A0AAD4BU14"/>
<dbReference type="InterPro" id="IPR004331">
    <property type="entry name" value="SPX_dom"/>
</dbReference>
<evidence type="ECO:0000313" key="3">
    <source>
        <dbReference type="EMBL" id="KAF8439726.1"/>
    </source>
</evidence>
<dbReference type="PANTHER" id="PTHR10783:SF103">
    <property type="entry name" value="SOLUTE CARRIER FAMILY 53 MEMBER 1"/>
    <property type="match status" value="1"/>
</dbReference>
<reference evidence="3" key="2">
    <citation type="journal article" date="2020" name="Nat. Commun.">
        <title>Large-scale genome sequencing of mycorrhizal fungi provides insights into the early evolution of symbiotic traits.</title>
        <authorList>
            <person name="Miyauchi S."/>
            <person name="Kiss E."/>
            <person name="Kuo A."/>
            <person name="Drula E."/>
            <person name="Kohler A."/>
            <person name="Sanchez-Garcia M."/>
            <person name="Morin E."/>
            <person name="Andreopoulos B."/>
            <person name="Barry K.W."/>
            <person name="Bonito G."/>
            <person name="Buee M."/>
            <person name="Carver A."/>
            <person name="Chen C."/>
            <person name="Cichocki N."/>
            <person name="Clum A."/>
            <person name="Culley D."/>
            <person name="Crous P.W."/>
            <person name="Fauchery L."/>
            <person name="Girlanda M."/>
            <person name="Hayes R.D."/>
            <person name="Keri Z."/>
            <person name="LaButti K."/>
            <person name="Lipzen A."/>
            <person name="Lombard V."/>
            <person name="Magnuson J."/>
            <person name="Maillard F."/>
            <person name="Murat C."/>
            <person name="Nolan M."/>
            <person name="Ohm R.A."/>
            <person name="Pangilinan J."/>
            <person name="Pereira M.F."/>
            <person name="Perotto S."/>
            <person name="Peter M."/>
            <person name="Pfister S."/>
            <person name="Riley R."/>
            <person name="Sitrit Y."/>
            <person name="Stielow J.B."/>
            <person name="Szollosi G."/>
            <person name="Zifcakova L."/>
            <person name="Stursova M."/>
            <person name="Spatafora J.W."/>
            <person name="Tedersoo L."/>
            <person name="Vaario L.M."/>
            <person name="Yamada A."/>
            <person name="Yan M."/>
            <person name="Wang P."/>
            <person name="Xu J."/>
            <person name="Bruns T."/>
            <person name="Baldrian P."/>
            <person name="Vilgalys R."/>
            <person name="Dunand C."/>
            <person name="Henrissat B."/>
            <person name="Grigoriev I.V."/>
            <person name="Hibbett D."/>
            <person name="Nagy L.G."/>
            <person name="Martin F.M."/>
        </authorList>
    </citation>
    <scope>NUCLEOTIDE SEQUENCE</scope>
    <source>
        <strain evidence="3">BED1</strain>
    </source>
</reference>
<gene>
    <name evidence="3" type="ORF">L210DRAFT_2175426</name>
</gene>
<sequence>MKFNARYLQDNQTPEWETAYIDYRRLKTQLGVIRTQVRQQVDSENFGSTVTNHIHRPAPNTQVRYEEYEDSEDSTPGNAISARIAHPRVPGAAILTNSFLGLGGHEPASLVRWRTNNNERLPSFSLATACFPRVAGVAPNTQTKPPISPRTHRSPASAKRSSSPPPLYTILPAIHAKFFDMLDAELCKVATFYTEKEKELHERSKLLQKQLKELGIHRQMFYESPADLKEQSWSTRACFSVRLALSSCFPTPEPEEHHQAGGMGVPFSELGHGGVFSIWKFSAFD</sequence>
<feature type="region of interest" description="Disordered" evidence="1">
    <location>
        <begin position="137"/>
        <end position="164"/>
    </location>
</feature>
<dbReference type="GO" id="GO:0006817">
    <property type="term" value="P:phosphate ion transport"/>
    <property type="evidence" value="ECO:0007669"/>
    <property type="project" value="TreeGrafter"/>
</dbReference>
<evidence type="ECO:0000256" key="1">
    <source>
        <dbReference type="SAM" id="MobiDB-lite"/>
    </source>
</evidence>
<dbReference type="EMBL" id="WHUW01000013">
    <property type="protein sequence ID" value="KAF8439726.1"/>
    <property type="molecule type" value="Genomic_DNA"/>
</dbReference>
<reference evidence="3" key="1">
    <citation type="submission" date="2019-10" db="EMBL/GenBank/DDBJ databases">
        <authorList>
            <consortium name="DOE Joint Genome Institute"/>
            <person name="Kuo A."/>
            <person name="Miyauchi S."/>
            <person name="Kiss E."/>
            <person name="Drula E."/>
            <person name="Kohler A."/>
            <person name="Sanchez-Garcia M."/>
            <person name="Andreopoulos B."/>
            <person name="Barry K.W."/>
            <person name="Bonito G."/>
            <person name="Buee M."/>
            <person name="Carver A."/>
            <person name="Chen C."/>
            <person name="Cichocki N."/>
            <person name="Clum A."/>
            <person name="Culley D."/>
            <person name="Crous P.W."/>
            <person name="Fauchery L."/>
            <person name="Girlanda M."/>
            <person name="Hayes R."/>
            <person name="Keri Z."/>
            <person name="LaButti K."/>
            <person name="Lipzen A."/>
            <person name="Lombard V."/>
            <person name="Magnuson J."/>
            <person name="Maillard F."/>
            <person name="Morin E."/>
            <person name="Murat C."/>
            <person name="Nolan M."/>
            <person name="Ohm R."/>
            <person name="Pangilinan J."/>
            <person name="Pereira M."/>
            <person name="Perotto S."/>
            <person name="Peter M."/>
            <person name="Riley R."/>
            <person name="Sitrit Y."/>
            <person name="Stielow B."/>
            <person name="Szollosi G."/>
            <person name="Zifcakova L."/>
            <person name="Stursova M."/>
            <person name="Spatafora J.W."/>
            <person name="Tedersoo L."/>
            <person name="Vaario L.-M."/>
            <person name="Yamada A."/>
            <person name="Yan M."/>
            <person name="Wang P."/>
            <person name="Xu J."/>
            <person name="Bruns T."/>
            <person name="Baldrian P."/>
            <person name="Vilgalys R."/>
            <person name="Henrissat B."/>
            <person name="Grigoriev I.V."/>
            <person name="Hibbett D."/>
            <person name="Nagy L.G."/>
            <person name="Martin F.M."/>
        </authorList>
    </citation>
    <scope>NUCLEOTIDE SEQUENCE</scope>
    <source>
        <strain evidence="3">BED1</strain>
    </source>
</reference>
<dbReference type="Pfam" id="PF03105">
    <property type="entry name" value="SPX"/>
    <property type="match status" value="1"/>
</dbReference>
<keyword evidence="4" id="KW-1185">Reference proteome</keyword>
<dbReference type="GO" id="GO:0005886">
    <property type="term" value="C:plasma membrane"/>
    <property type="evidence" value="ECO:0007669"/>
    <property type="project" value="TreeGrafter"/>
</dbReference>
<dbReference type="Proteomes" id="UP001194468">
    <property type="component" value="Unassembled WGS sequence"/>
</dbReference>
<dbReference type="GO" id="GO:0000822">
    <property type="term" value="F:inositol hexakisphosphate binding"/>
    <property type="evidence" value="ECO:0007669"/>
    <property type="project" value="TreeGrafter"/>
</dbReference>
<name>A0AAD4BU14_BOLED</name>
<feature type="domain" description="SPX" evidence="2">
    <location>
        <begin position="1"/>
        <end position="285"/>
    </location>
</feature>